<dbReference type="Pfam" id="PF08976">
    <property type="entry name" value="EF-hand_11"/>
    <property type="match status" value="1"/>
</dbReference>
<keyword evidence="2" id="KW-0677">Repeat</keyword>
<dbReference type="InterPro" id="IPR015070">
    <property type="entry name" value="EF_hand_DJBP"/>
</dbReference>
<keyword evidence="1" id="KW-0597">Phosphoprotein</keyword>
<evidence type="ECO:0000256" key="3">
    <source>
        <dbReference type="ARBA" id="ARBA00022837"/>
    </source>
</evidence>
<dbReference type="EMBL" id="KB030944">
    <property type="protein sequence ID" value="ELK07934.1"/>
    <property type="molecule type" value="Genomic_DNA"/>
</dbReference>
<dbReference type="PANTHER" id="PTHR20875:SF2">
    <property type="entry name" value="EF-HAND CALCIUM-BINDING DOMAIN-CONTAINING PROTEIN 6"/>
    <property type="match status" value="1"/>
</dbReference>
<protein>
    <submittedName>
        <fullName evidence="6">EF-hand calcium-binding domain-containing protein 6</fullName>
    </submittedName>
</protein>
<keyword evidence="3" id="KW-0106">Calcium</keyword>
<gene>
    <name evidence="6" type="ORF">PAL_GLEAN10007175</name>
</gene>
<keyword evidence="7" id="KW-1185">Reference proteome</keyword>
<dbReference type="SUPFAM" id="SSF47473">
    <property type="entry name" value="EF-hand"/>
    <property type="match status" value="2"/>
</dbReference>
<accession>L5K8C2</accession>
<feature type="region of interest" description="Disordered" evidence="4">
    <location>
        <begin position="96"/>
        <end position="162"/>
    </location>
</feature>
<evidence type="ECO:0000256" key="4">
    <source>
        <dbReference type="SAM" id="MobiDB-lite"/>
    </source>
</evidence>
<dbReference type="FunFam" id="1.10.238.10:FF:000243">
    <property type="entry name" value="EF-hand calcium binding domain 6"/>
    <property type="match status" value="1"/>
</dbReference>
<dbReference type="STRING" id="9402.L5K8C2"/>
<dbReference type="FunFam" id="1.10.238.10:FF:000285">
    <property type="entry name" value="EF-hand calcium-binding domain-containing protein 6"/>
    <property type="match status" value="1"/>
</dbReference>
<proteinExistence type="predicted"/>
<dbReference type="Proteomes" id="UP000010552">
    <property type="component" value="Unassembled WGS sequence"/>
</dbReference>
<reference evidence="7" key="1">
    <citation type="journal article" date="2013" name="Science">
        <title>Comparative analysis of bat genomes provides insight into the evolution of flight and immunity.</title>
        <authorList>
            <person name="Zhang G."/>
            <person name="Cowled C."/>
            <person name="Shi Z."/>
            <person name="Huang Z."/>
            <person name="Bishop-Lilly K.A."/>
            <person name="Fang X."/>
            <person name="Wynne J.W."/>
            <person name="Xiong Z."/>
            <person name="Baker M.L."/>
            <person name="Zhao W."/>
            <person name="Tachedjian M."/>
            <person name="Zhu Y."/>
            <person name="Zhou P."/>
            <person name="Jiang X."/>
            <person name="Ng J."/>
            <person name="Yang L."/>
            <person name="Wu L."/>
            <person name="Xiao J."/>
            <person name="Feng Y."/>
            <person name="Chen Y."/>
            <person name="Sun X."/>
            <person name="Zhang Y."/>
            <person name="Marsh G.A."/>
            <person name="Crameri G."/>
            <person name="Broder C.C."/>
            <person name="Frey K.G."/>
            <person name="Wang L.F."/>
            <person name="Wang J."/>
        </authorList>
    </citation>
    <scope>NUCLEOTIDE SEQUENCE [LARGE SCALE GENOMIC DNA]</scope>
</reference>
<dbReference type="InterPro" id="IPR052603">
    <property type="entry name" value="EFCB6"/>
</dbReference>
<organism evidence="6 7">
    <name type="scientific">Pteropus alecto</name>
    <name type="common">Black flying fox</name>
    <dbReference type="NCBI Taxonomy" id="9402"/>
    <lineage>
        <taxon>Eukaryota</taxon>
        <taxon>Metazoa</taxon>
        <taxon>Chordata</taxon>
        <taxon>Craniata</taxon>
        <taxon>Vertebrata</taxon>
        <taxon>Euteleostomi</taxon>
        <taxon>Mammalia</taxon>
        <taxon>Eutheria</taxon>
        <taxon>Laurasiatheria</taxon>
        <taxon>Chiroptera</taxon>
        <taxon>Yinpterochiroptera</taxon>
        <taxon>Pteropodoidea</taxon>
        <taxon>Pteropodidae</taxon>
        <taxon>Pteropodinae</taxon>
        <taxon>Pteropus</taxon>
    </lineage>
</organism>
<dbReference type="InParanoid" id="L5K8C2"/>
<dbReference type="Gene3D" id="1.10.238.10">
    <property type="entry name" value="EF-hand"/>
    <property type="match status" value="3"/>
</dbReference>
<feature type="compositionally biased region" description="Polar residues" evidence="4">
    <location>
        <begin position="122"/>
        <end position="131"/>
    </location>
</feature>
<evidence type="ECO:0000256" key="2">
    <source>
        <dbReference type="ARBA" id="ARBA00022737"/>
    </source>
</evidence>
<sequence length="396" mass="44209">MPKGPPPECPKDAANLEILALLHKAVTSRYHAIAQEFENFDTMKTNTASRDEFRAICTRHVQILTDEQFDRLWSEMPINAKGRLRYPDFLSRFGSEKVATPPATGDSAKAHRGSSVPEVSDGNRSAASSPTRDLKAATKQRSHPCTPAGTAALPGTPPLQNLEPVENKLRKKIQGCWRQFLKECKAKDVHKHGEITASEFLALVEKFNLDISKEERQQLIVKYDLRDNGKFAYCDFIQSCVLLLKAKETSLMQRMKIQNAHKMKEAGPETSSFYSALLRIQPQIVHCWRPMRRAFKASDEGGTGLVGVADFRKCVGDGRGTGLPGLRLEVRRSNRAPSAPAACVLAGADRGPLCAQVLRQHSINLSEEELFHILEYYDKSLSAKISYNDFLRAFLQ</sequence>
<dbReference type="GO" id="GO:0005654">
    <property type="term" value="C:nucleoplasm"/>
    <property type="evidence" value="ECO:0007669"/>
    <property type="project" value="TreeGrafter"/>
</dbReference>
<feature type="domain" description="DJBP EF-hand" evidence="5">
    <location>
        <begin position="13"/>
        <end position="109"/>
    </location>
</feature>
<evidence type="ECO:0000313" key="7">
    <source>
        <dbReference type="Proteomes" id="UP000010552"/>
    </source>
</evidence>
<evidence type="ECO:0000313" key="6">
    <source>
        <dbReference type="EMBL" id="ELK07934.1"/>
    </source>
</evidence>
<dbReference type="InterPro" id="IPR011992">
    <property type="entry name" value="EF-hand-dom_pair"/>
</dbReference>
<evidence type="ECO:0000256" key="1">
    <source>
        <dbReference type="ARBA" id="ARBA00022553"/>
    </source>
</evidence>
<dbReference type="AlphaFoldDB" id="L5K8C2"/>
<evidence type="ECO:0000259" key="5">
    <source>
        <dbReference type="Pfam" id="PF08976"/>
    </source>
</evidence>
<name>L5K8C2_PTEAL</name>
<dbReference type="PANTHER" id="PTHR20875">
    <property type="entry name" value="EF-HAND CALCIUM-BINDING DOMAIN-CONTAINING PROTEIN 6-RELATED"/>
    <property type="match status" value="1"/>
</dbReference>